<dbReference type="RefSeq" id="WP_053944472.1">
    <property type="nucleotide sequence ID" value="NZ_CP010401.1"/>
</dbReference>
<accession>A0A0M4L8Y4</accession>
<sequence>MAYTAEEIICLREEKRDMRNRDFAASIGMSEAEFVAAYCTIGQAKRLRPDVVAFLEHMPKVGMVMVLTRNDVAVHEVTGCFEKIVQGEHVLLTLGEVDLRIFPERWEFCFEYEMVIAGKLTKSLQFFDKHGTAIFKVYCKDATNIEEWDFLVEKLLHTDQSFNLSILPVPQAVLESPTVLDVEDFRNRWRRMTDVHQLHMIISEFKISRHDAVKYAGSEFASELEVESIEIMLCEAAQKGLPIMCFVGNKGCIQIFTGKVENIKKMGPWLNILDPTFSMHLYTSEIDKAWRVRKPTKDGYVNSLEVFDKNGEIIIQFFGLRKEGQQEREDWRLLLNNLPLYQETATV</sequence>
<dbReference type="SUPFAM" id="SSF144064">
    <property type="entry name" value="Heme iron utilization protein-like"/>
    <property type="match status" value="1"/>
</dbReference>
<organism evidence="2 3">
    <name type="scientific">Bartonella ancashensis</name>
    <dbReference type="NCBI Taxonomy" id="1318743"/>
    <lineage>
        <taxon>Bacteria</taxon>
        <taxon>Pseudomonadati</taxon>
        <taxon>Pseudomonadota</taxon>
        <taxon>Alphaproteobacteria</taxon>
        <taxon>Hyphomicrobiales</taxon>
        <taxon>Bartonellaceae</taxon>
        <taxon>Bartonella</taxon>
    </lineage>
</organism>
<evidence type="ECO:0000259" key="1">
    <source>
        <dbReference type="Pfam" id="PF05171"/>
    </source>
</evidence>
<feature type="domain" description="Haemin-degrading HemS/ChuX" evidence="1">
    <location>
        <begin position="206"/>
        <end position="338"/>
    </location>
</feature>
<dbReference type="EMBL" id="CP010401">
    <property type="protein sequence ID" value="ALE04013.1"/>
    <property type="molecule type" value="Genomic_DNA"/>
</dbReference>
<dbReference type="CDD" id="cd16831">
    <property type="entry name" value="HemS-like_C"/>
    <property type="match status" value="1"/>
</dbReference>
<dbReference type="InterPro" id="IPR053733">
    <property type="entry name" value="Heme_Transport_Util_sf"/>
</dbReference>
<dbReference type="Pfam" id="PF05171">
    <property type="entry name" value="HemS"/>
    <property type="match status" value="2"/>
</dbReference>
<gene>
    <name evidence="2" type="ORF">PU02_1199</name>
</gene>
<keyword evidence="3" id="KW-1185">Reference proteome</keyword>
<name>A0A0M4L8Y4_9HYPH</name>
<dbReference type="GO" id="GO:0006826">
    <property type="term" value="P:iron ion transport"/>
    <property type="evidence" value="ECO:0007669"/>
    <property type="project" value="InterPro"/>
</dbReference>
<dbReference type="PATRIC" id="fig|1318743.3.peg.1215"/>
<dbReference type="KEGG" id="banc:PU02_1199"/>
<protein>
    <submittedName>
        <fullName evidence="2">Hemin transport protein HmuS</fullName>
    </submittedName>
</protein>
<evidence type="ECO:0000313" key="2">
    <source>
        <dbReference type="EMBL" id="ALE04013.1"/>
    </source>
</evidence>
<dbReference type="OrthoDB" id="316630at2"/>
<dbReference type="AlphaFoldDB" id="A0A0M4L8Y4"/>
<reference evidence="2 3" key="1">
    <citation type="journal article" date="2015" name="Genome Announc.">
        <title>Complete Genome Sequence of Bartonella ancashensis Strain 20.00, Isolated from the Blood of a Patient with Verruga Peruana.</title>
        <authorList>
            <person name="Hang J."/>
            <person name="Mullins K.E."/>
            <person name="Clifford R.J."/>
            <person name="Onmus-Leone F."/>
            <person name="Yang Y."/>
            <person name="Jiang J."/>
            <person name="Leguia M."/>
            <person name="Kasper M.R."/>
            <person name="Maguina C."/>
            <person name="Lesho E.P."/>
            <person name="Jarman R.G."/>
            <person name="Richards A.L."/>
            <person name="Blazes D."/>
        </authorList>
    </citation>
    <scope>NUCLEOTIDE SEQUENCE [LARGE SCALE GENOMIC DNA]</scope>
    <source>
        <strain evidence="2 3">20.00</strain>
    </source>
</reference>
<dbReference type="CDD" id="cd16830">
    <property type="entry name" value="HemS-like_N"/>
    <property type="match status" value="1"/>
</dbReference>
<dbReference type="Gene3D" id="3.40.1570.10">
    <property type="entry name" value="HemS/ChuS/ChuX like domains"/>
    <property type="match status" value="2"/>
</dbReference>
<evidence type="ECO:0000313" key="3">
    <source>
        <dbReference type="Proteomes" id="UP000057213"/>
    </source>
</evidence>
<dbReference type="STRING" id="1318743.PU02_1199"/>
<proteinExistence type="predicted"/>
<dbReference type="InterPro" id="IPR007845">
    <property type="entry name" value="HemS/ChuX_dom"/>
</dbReference>
<dbReference type="Proteomes" id="UP000057213">
    <property type="component" value="Chromosome"/>
</dbReference>
<feature type="domain" description="Haemin-degrading HemS/ChuX" evidence="1">
    <location>
        <begin position="28"/>
        <end position="155"/>
    </location>
</feature>